<accession>A0ACC1R710</accession>
<comment type="caution">
    <text evidence="1">The sequence shown here is derived from an EMBL/GenBank/DDBJ whole genome shotgun (WGS) entry which is preliminary data.</text>
</comment>
<protein>
    <submittedName>
        <fullName evidence="1">Uncharacterized protein</fullName>
    </submittedName>
</protein>
<name>A0ACC1R710_9HYPO</name>
<organism evidence="1 2">
    <name type="scientific">Lecanicillium saksenae</name>
    <dbReference type="NCBI Taxonomy" id="468837"/>
    <lineage>
        <taxon>Eukaryota</taxon>
        <taxon>Fungi</taxon>
        <taxon>Dikarya</taxon>
        <taxon>Ascomycota</taxon>
        <taxon>Pezizomycotina</taxon>
        <taxon>Sordariomycetes</taxon>
        <taxon>Hypocreomycetidae</taxon>
        <taxon>Hypocreales</taxon>
        <taxon>Cordycipitaceae</taxon>
        <taxon>Lecanicillium</taxon>
    </lineage>
</organism>
<evidence type="ECO:0000313" key="1">
    <source>
        <dbReference type="EMBL" id="KAJ3498324.1"/>
    </source>
</evidence>
<gene>
    <name evidence="1" type="ORF">NLG97_g1218</name>
</gene>
<reference evidence="1" key="1">
    <citation type="submission" date="2022-07" db="EMBL/GenBank/DDBJ databases">
        <title>Genome Sequence of Lecanicillium saksenae.</title>
        <authorList>
            <person name="Buettner E."/>
        </authorList>
    </citation>
    <scope>NUCLEOTIDE SEQUENCE</scope>
    <source>
        <strain evidence="1">VT-O1</strain>
    </source>
</reference>
<keyword evidence="2" id="KW-1185">Reference proteome</keyword>
<dbReference type="Proteomes" id="UP001148737">
    <property type="component" value="Unassembled WGS sequence"/>
</dbReference>
<dbReference type="EMBL" id="JANAKD010000057">
    <property type="protein sequence ID" value="KAJ3498324.1"/>
    <property type="molecule type" value="Genomic_DNA"/>
</dbReference>
<proteinExistence type="predicted"/>
<sequence>MKLPGDVELGAESAEPSFPDQTAGWYIQDYSPPPADTVKLFEEYSHISPNELGEHLRRIRDEAWKVNADPCIALFKFVHLTLHQLPGYGFIIARLKASGKYLDIGCCMGQDLRKLVMDGVPSDNLYGTDLYSGYLTLSYDLFRDKATLKSHLRQGNILTMTSEGDILRRLTGMVDIIHLGMLLHTMDIKQQWLLIESCLGLLKSGCKTAIVGSALGHVDGAVGSDSNFLHSDRTFTKMCNDIAREAGMTLECNVFLDRTLYFNNVPNNLSTDPSRKLVFEVYKM</sequence>
<evidence type="ECO:0000313" key="2">
    <source>
        <dbReference type="Proteomes" id="UP001148737"/>
    </source>
</evidence>